<dbReference type="EMBL" id="ABWL02000016">
    <property type="protein sequence ID" value="EFE07585.1"/>
    <property type="molecule type" value="Genomic_DNA"/>
</dbReference>
<name>D4BFA6_9ENTR</name>
<organism evidence="1 2">
    <name type="scientific">Citrobacter youngae ATCC 29220</name>
    <dbReference type="NCBI Taxonomy" id="500640"/>
    <lineage>
        <taxon>Bacteria</taxon>
        <taxon>Pseudomonadati</taxon>
        <taxon>Pseudomonadota</taxon>
        <taxon>Gammaproteobacteria</taxon>
        <taxon>Enterobacterales</taxon>
        <taxon>Enterobacteriaceae</taxon>
        <taxon>Citrobacter</taxon>
        <taxon>Citrobacter freundii complex</taxon>
    </lineage>
</organism>
<dbReference type="HOGENOM" id="CLU_3197854_0_0_6"/>
<gene>
    <name evidence="1" type="ORF">CIT292_09473</name>
</gene>
<proteinExistence type="predicted"/>
<comment type="caution">
    <text evidence="1">The sequence shown here is derived from an EMBL/GenBank/DDBJ whole genome shotgun (WGS) entry which is preliminary data.</text>
</comment>
<dbReference type="Proteomes" id="UP000003880">
    <property type="component" value="Unassembled WGS sequence"/>
</dbReference>
<reference evidence="1 2" key="1">
    <citation type="submission" date="2010-02" db="EMBL/GenBank/DDBJ databases">
        <authorList>
            <person name="Weinstock G."/>
            <person name="Sodergren E."/>
            <person name="Clifton S."/>
            <person name="Fulton L."/>
            <person name="Fulton B."/>
            <person name="Courtney L."/>
            <person name="Fronick C."/>
            <person name="Harrison M."/>
            <person name="Strong C."/>
            <person name="Farmer C."/>
            <person name="Delahaunty K."/>
            <person name="Markovic C."/>
            <person name="Hall O."/>
            <person name="Minx P."/>
            <person name="Tomlinson C."/>
            <person name="Mitreva M."/>
            <person name="Nelson J."/>
            <person name="Hou S."/>
            <person name="Wollam A."/>
            <person name="Pepin K.H."/>
            <person name="Johnson M."/>
            <person name="Bhonagiri V."/>
            <person name="Zhang X."/>
            <person name="Suruliraj S."/>
            <person name="Warren W."/>
            <person name="Chinwalla A."/>
            <person name="Mardis E.R."/>
            <person name="Wilson R.K."/>
        </authorList>
    </citation>
    <scope>NUCLEOTIDE SEQUENCE [LARGE SCALE GENOMIC DNA]</scope>
    <source>
        <strain evidence="1 2">ATCC 29220</strain>
    </source>
</reference>
<dbReference type="AlphaFoldDB" id="D4BFA6"/>
<sequence>MCKFAIPFVVLICLQVLIEKYRLNAFVLIRIMLCGRECTCFMRGS</sequence>
<evidence type="ECO:0000313" key="1">
    <source>
        <dbReference type="EMBL" id="EFE07585.1"/>
    </source>
</evidence>
<accession>D4BFA6</accession>
<protein>
    <submittedName>
        <fullName evidence="1">Uncharacterized protein</fullName>
    </submittedName>
</protein>
<evidence type="ECO:0000313" key="2">
    <source>
        <dbReference type="Proteomes" id="UP000003880"/>
    </source>
</evidence>